<evidence type="ECO:0000313" key="1">
    <source>
        <dbReference type="EMBL" id="KAJ7696711.1"/>
    </source>
</evidence>
<dbReference type="AlphaFoldDB" id="A0AAD7DQH4"/>
<protein>
    <submittedName>
        <fullName evidence="1">Uncharacterized protein</fullName>
    </submittedName>
</protein>
<organism evidence="1 2">
    <name type="scientific">Mycena rosella</name>
    <name type="common">Pink bonnet</name>
    <name type="synonym">Agaricus rosellus</name>
    <dbReference type="NCBI Taxonomy" id="1033263"/>
    <lineage>
        <taxon>Eukaryota</taxon>
        <taxon>Fungi</taxon>
        <taxon>Dikarya</taxon>
        <taxon>Basidiomycota</taxon>
        <taxon>Agaricomycotina</taxon>
        <taxon>Agaricomycetes</taxon>
        <taxon>Agaricomycetidae</taxon>
        <taxon>Agaricales</taxon>
        <taxon>Marasmiineae</taxon>
        <taxon>Mycenaceae</taxon>
        <taxon>Mycena</taxon>
    </lineage>
</organism>
<proteinExistence type="predicted"/>
<keyword evidence="2" id="KW-1185">Reference proteome</keyword>
<name>A0AAD7DQH4_MYCRO</name>
<evidence type="ECO:0000313" key="2">
    <source>
        <dbReference type="Proteomes" id="UP001221757"/>
    </source>
</evidence>
<dbReference type="EMBL" id="JARKIE010000033">
    <property type="protein sequence ID" value="KAJ7696711.1"/>
    <property type="molecule type" value="Genomic_DNA"/>
</dbReference>
<accession>A0AAD7DQH4</accession>
<sequence length="407" mass="45621">MQIKFENRLRTDPQNRPKTDYLEPQLPIWNAFAGNVRGGGGREDLGRDRSVTRLKLFYRVSRVQRCKLKLSTSHDHVVSRDKLPLVLKRSSLINQILLSDGRIVGWREVPLSRIGLKALCIRTSHTFSSSPLEGINIQAKNILMDPFESAGDVNNLGEEAREVKFEDIEFGSFEDTPSGNFQDDIETPGLPQLLRKANEHGQAQQATSDVIAEYFTRGDHVVRGYSSADLEGCLKLASQLRHYRLVDVVECAYIQKLQVKARELDVQLNDLVAYRPVGTTEWKVLLDARAANTIAVLNGFQREIDQLKKTIKSIAAMWSGFSAGVNFGKEFKRGSRIMRLASQKIIEGDLRPYNRDAQTEAVTLHLVRGARRIERSAGAGTRDHYGTGLRGGSGVMNFVVEDDGVDR</sequence>
<reference evidence="1" key="1">
    <citation type="submission" date="2023-03" db="EMBL/GenBank/DDBJ databases">
        <title>Massive genome expansion in bonnet fungi (Mycena s.s.) driven by repeated elements and novel gene families across ecological guilds.</title>
        <authorList>
            <consortium name="Lawrence Berkeley National Laboratory"/>
            <person name="Harder C.B."/>
            <person name="Miyauchi S."/>
            <person name="Viragh M."/>
            <person name="Kuo A."/>
            <person name="Thoen E."/>
            <person name="Andreopoulos B."/>
            <person name="Lu D."/>
            <person name="Skrede I."/>
            <person name="Drula E."/>
            <person name="Henrissat B."/>
            <person name="Morin E."/>
            <person name="Kohler A."/>
            <person name="Barry K."/>
            <person name="LaButti K."/>
            <person name="Morin E."/>
            <person name="Salamov A."/>
            <person name="Lipzen A."/>
            <person name="Mereny Z."/>
            <person name="Hegedus B."/>
            <person name="Baldrian P."/>
            <person name="Stursova M."/>
            <person name="Weitz H."/>
            <person name="Taylor A."/>
            <person name="Grigoriev I.V."/>
            <person name="Nagy L.G."/>
            <person name="Martin F."/>
            <person name="Kauserud H."/>
        </authorList>
    </citation>
    <scope>NUCLEOTIDE SEQUENCE</scope>
    <source>
        <strain evidence="1">CBHHK067</strain>
    </source>
</reference>
<dbReference type="Proteomes" id="UP001221757">
    <property type="component" value="Unassembled WGS sequence"/>
</dbReference>
<comment type="caution">
    <text evidence="1">The sequence shown here is derived from an EMBL/GenBank/DDBJ whole genome shotgun (WGS) entry which is preliminary data.</text>
</comment>
<gene>
    <name evidence="1" type="ORF">B0H17DRAFT_1130739</name>
</gene>